<evidence type="ECO:0000313" key="3">
    <source>
        <dbReference type="Proteomes" id="UP000282971"/>
    </source>
</evidence>
<dbReference type="GO" id="GO:0016740">
    <property type="term" value="F:transferase activity"/>
    <property type="evidence" value="ECO:0007669"/>
    <property type="project" value="UniProtKB-KW"/>
</dbReference>
<keyword evidence="2" id="KW-0808">Transferase</keyword>
<organism evidence="2 3">
    <name type="scientific">Sphingomonas crocodyli</name>
    <dbReference type="NCBI Taxonomy" id="1979270"/>
    <lineage>
        <taxon>Bacteria</taxon>
        <taxon>Pseudomonadati</taxon>
        <taxon>Pseudomonadota</taxon>
        <taxon>Alphaproteobacteria</taxon>
        <taxon>Sphingomonadales</taxon>
        <taxon>Sphingomonadaceae</taxon>
        <taxon>Sphingomonas</taxon>
    </lineage>
</organism>
<evidence type="ECO:0000313" key="2">
    <source>
        <dbReference type="EMBL" id="RVT94712.1"/>
    </source>
</evidence>
<dbReference type="InterPro" id="IPR029044">
    <property type="entry name" value="Nucleotide-diphossugar_trans"/>
</dbReference>
<sequence length="336" mass="36074">MRPDKVATPRAARHRHLMPGASILISIVNYRTPDLAVAALGAVADEAIARGDVMAVIVDNASGDGSPERIADGIIEMGGPEGWAELLDRDVNDGFAAGNNAAIARFRERHGRTPDIVWLLNPDTIAEADALGALVRFLDAHPKAGIVGGRVLAPDGSANHSAFNFPSPTGELLAALHFGPLTRALAHREVAIPIPDAPIRVDWVEGSHLAIRGAVIDAIGPMDEGYFLYYEEVDYCARAADAGYEVWHDPASRVVHIGGQATGITGATTGIGRRPRYWFASRARFFSGRYGKAGLARANALWLAAWPIGGLWAILRGRPRKAQPGFWRDMWRFGAG</sequence>
<name>A0A437MAP1_9SPHN</name>
<dbReference type="Gene3D" id="3.90.550.10">
    <property type="entry name" value="Spore Coat Polysaccharide Biosynthesis Protein SpsA, Chain A"/>
    <property type="match status" value="1"/>
</dbReference>
<dbReference type="Proteomes" id="UP000282971">
    <property type="component" value="Unassembled WGS sequence"/>
</dbReference>
<dbReference type="Pfam" id="PF00535">
    <property type="entry name" value="Glycos_transf_2"/>
    <property type="match status" value="1"/>
</dbReference>
<keyword evidence="3" id="KW-1185">Reference proteome</keyword>
<dbReference type="InterPro" id="IPR001173">
    <property type="entry name" value="Glyco_trans_2-like"/>
</dbReference>
<reference evidence="2 3" key="1">
    <citation type="submission" date="2019-01" db="EMBL/GenBank/DDBJ databases">
        <authorList>
            <person name="Chen W.-M."/>
        </authorList>
    </citation>
    <scope>NUCLEOTIDE SEQUENCE [LARGE SCALE GENOMIC DNA]</scope>
    <source>
        <strain evidence="2 3">CCP-7</strain>
    </source>
</reference>
<dbReference type="PANTHER" id="PTHR43179:SF7">
    <property type="entry name" value="RHAMNOSYLTRANSFERASE WBBL"/>
    <property type="match status" value="1"/>
</dbReference>
<dbReference type="SUPFAM" id="SSF53448">
    <property type="entry name" value="Nucleotide-diphospho-sugar transferases"/>
    <property type="match status" value="1"/>
</dbReference>
<dbReference type="RefSeq" id="WP_164857223.1">
    <property type="nucleotide sequence ID" value="NZ_SACN01000001.1"/>
</dbReference>
<dbReference type="EMBL" id="SACN01000001">
    <property type="protein sequence ID" value="RVT94712.1"/>
    <property type="molecule type" value="Genomic_DNA"/>
</dbReference>
<dbReference type="AlphaFoldDB" id="A0A437MAP1"/>
<dbReference type="PANTHER" id="PTHR43179">
    <property type="entry name" value="RHAMNOSYLTRANSFERASE WBBL"/>
    <property type="match status" value="1"/>
</dbReference>
<comment type="caution">
    <text evidence="2">The sequence shown here is derived from an EMBL/GenBank/DDBJ whole genome shotgun (WGS) entry which is preliminary data.</text>
</comment>
<feature type="domain" description="Glycosyltransferase 2-like" evidence="1">
    <location>
        <begin position="33"/>
        <end position="157"/>
    </location>
</feature>
<evidence type="ECO:0000259" key="1">
    <source>
        <dbReference type="Pfam" id="PF00535"/>
    </source>
</evidence>
<proteinExistence type="predicted"/>
<protein>
    <submittedName>
        <fullName evidence="2">Glycosyltransferase family 2 protein</fullName>
    </submittedName>
</protein>
<gene>
    <name evidence="2" type="ORF">EOD43_13035</name>
</gene>
<accession>A0A437MAP1</accession>